<dbReference type="GO" id="GO:0003677">
    <property type="term" value="F:DNA binding"/>
    <property type="evidence" value="ECO:0007669"/>
    <property type="project" value="InterPro"/>
</dbReference>
<dbReference type="Pfam" id="PF04542">
    <property type="entry name" value="Sigma70_r2"/>
    <property type="match status" value="1"/>
</dbReference>
<dbReference type="Proteomes" id="UP000612585">
    <property type="component" value="Unassembled WGS sequence"/>
</dbReference>
<reference evidence="7" key="1">
    <citation type="submission" date="2021-01" db="EMBL/GenBank/DDBJ databases">
        <title>Whole genome shotgun sequence of Virgisporangium aurantiacum NBRC 16421.</title>
        <authorList>
            <person name="Komaki H."/>
            <person name="Tamura T."/>
        </authorList>
    </citation>
    <scope>NUCLEOTIDE SEQUENCE</scope>
    <source>
        <strain evidence="7">NBRC 16421</strain>
    </source>
</reference>
<dbReference type="GO" id="GO:0016987">
    <property type="term" value="F:sigma factor activity"/>
    <property type="evidence" value="ECO:0007669"/>
    <property type="project" value="UniProtKB-KW"/>
</dbReference>
<evidence type="ECO:0000259" key="6">
    <source>
        <dbReference type="Pfam" id="PF08281"/>
    </source>
</evidence>
<dbReference type="Gene3D" id="1.10.10.10">
    <property type="entry name" value="Winged helix-like DNA-binding domain superfamily/Winged helix DNA-binding domain"/>
    <property type="match status" value="1"/>
</dbReference>
<dbReference type="GO" id="GO:0000428">
    <property type="term" value="C:DNA-directed RNA polymerase complex"/>
    <property type="evidence" value="ECO:0007669"/>
    <property type="project" value="UniProtKB-KW"/>
</dbReference>
<dbReference type="InterPro" id="IPR013324">
    <property type="entry name" value="RNA_pol_sigma_r3/r4-like"/>
</dbReference>
<dbReference type="PANTHER" id="PTHR43133:SF25">
    <property type="entry name" value="RNA POLYMERASE SIGMA FACTOR RFAY-RELATED"/>
    <property type="match status" value="1"/>
</dbReference>
<evidence type="ECO:0000256" key="4">
    <source>
        <dbReference type="ARBA" id="ARBA00023163"/>
    </source>
</evidence>
<dbReference type="InterPro" id="IPR036388">
    <property type="entry name" value="WH-like_DNA-bd_sf"/>
</dbReference>
<evidence type="ECO:0000256" key="1">
    <source>
        <dbReference type="ARBA" id="ARBA00010641"/>
    </source>
</evidence>
<evidence type="ECO:0000259" key="5">
    <source>
        <dbReference type="Pfam" id="PF04542"/>
    </source>
</evidence>
<dbReference type="PANTHER" id="PTHR43133">
    <property type="entry name" value="RNA POLYMERASE ECF-TYPE SIGMA FACTO"/>
    <property type="match status" value="1"/>
</dbReference>
<dbReference type="NCBIfam" id="TIGR02937">
    <property type="entry name" value="sigma70-ECF"/>
    <property type="match status" value="1"/>
</dbReference>
<evidence type="ECO:0000256" key="3">
    <source>
        <dbReference type="ARBA" id="ARBA00023082"/>
    </source>
</evidence>
<dbReference type="InterPro" id="IPR039425">
    <property type="entry name" value="RNA_pol_sigma-70-like"/>
</dbReference>
<comment type="similarity">
    <text evidence="1">Belongs to the sigma-70 factor family. ECF subfamily.</text>
</comment>
<dbReference type="EMBL" id="BOPG01000100">
    <property type="protein sequence ID" value="GIJ63624.1"/>
    <property type="molecule type" value="Genomic_DNA"/>
</dbReference>
<sequence length="217" mass="23930">MPGPWTTATSVTEICQGRKLVNVREIVVESQRRPEARRAPGPASGLLLEFETVYRANFDVVTAFFARRSTDPQTVADLTSETFVQAIVSFPTFDPGKGTARAWVIGIARRVFAKHCESTSRNREMAMRLSGYRELDVDEAAELAVRIDAERDGRGLLDAMTSLPALDREVVELVDLVGMKPREAAVALGVSSGALRIRLFRARNTLRALVGRKKGQD</sequence>
<feature type="domain" description="RNA polymerase sigma-70 region 2" evidence="5">
    <location>
        <begin position="54"/>
        <end position="121"/>
    </location>
</feature>
<accession>A0A8J4E6W0</accession>
<name>A0A8J4E6W0_9ACTN</name>
<keyword evidence="3" id="KW-0731">Sigma factor</keyword>
<dbReference type="Gene3D" id="1.10.1740.10">
    <property type="match status" value="1"/>
</dbReference>
<evidence type="ECO:0000313" key="8">
    <source>
        <dbReference type="Proteomes" id="UP000612585"/>
    </source>
</evidence>
<dbReference type="Pfam" id="PF08281">
    <property type="entry name" value="Sigma70_r4_2"/>
    <property type="match status" value="1"/>
</dbReference>
<dbReference type="SUPFAM" id="SSF88946">
    <property type="entry name" value="Sigma2 domain of RNA polymerase sigma factors"/>
    <property type="match status" value="1"/>
</dbReference>
<dbReference type="AlphaFoldDB" id="A0A8J4E6W0"/>
<feature type="domain" description="RNA polymerase sigma factor 70 region 4 type 2" evidence="6">
    <location>
        <begin position="156"/>
        <end position="206"/>
    </location>
</feature>
<keyword evidence="8" id="KW-1185">Reference proteome</keyword>
<organism evidence="7 8">
    <name type="scientific">Virgisporangium aurantiacum</name>
    <dbReference type="NCBI Taxonomy" id="175570"/>
    <lineage>
        <taxon>Bacteria</taxon>
        <taxon>Bacillati</taxon>
        <taxon>Actinomycetota</taxon>
        <taxon>Actinomycetes</taxon>
        <taxon>Micromonosporales</taxon>
        <taxon>Micromonosporaceae</taxon>
        <taxon>Virgisporangium</taxon>
    </lineage>
</organism>
<dbReference type="InterPro" id="IPR013325">
    <property type="entry name" value="RNA_pol_sigma_r2"/>
</dbReference>
<dbReference type="SUPFAM" id="SSF88659">
    <property type="entry name" value="Sigma3 and sigma4 domains of RNA polymerase sigma factors"/>
    <property type="match status" value="1"/>
</dbReference>
<evidence type="ECO:0000313" key="7">
    <source>
        <dbReference type="EMBL" id="GIJ63624.1"/>
    </source>
</evidence>
<protein>
    <submittedName>
        <fullName evidence="7">DNA-directed RNA polymerase sigma-70 factor</fullName>
    </submittedName>
</protein>
<dbReference type="GO" id="GO:0006352">
    <property type="term" value="P:DNA-templated transcription initiation"/>
    <property type="evidence" value="ECO:0007669"/>
    <property type="project" value="InterPro"/>
</dbReference>
<dbReference type="InterPro" id="IPR013249">
    <property type="entry name" value="RNA_pol_sigma70_r4_t2"/>
</dbReference>
<keyword evidence="2" id="KW-0805">Transcription regulation</keyword>
<dbReference type="InterPro" id="IPR014284">
    <property type="entry name" value="RNA_pol_sigma-70_dom"/>
</dbReference>
<gene>
    <name evidence="7" type="primary">rpoE_57</name>
    <name evidence="7" type="ORF">Vau01_111400</name>
</gene>
<proteinExistence type="inferred from homology"/>
<comment type="caution">
    <text evidence="7">The sequence shown here is derived from an EMBL/GenBank/DDBJ whole genome shotgun (WGS) entry which is preliminary data.</text>
</comment>
<keyword evidence="4" id="KW-0804">Transcription</keyword>
<dbReference type="InterPro" id="IPR007627">
    <property type="entry name" value="RNA_pol_sigma70_r2"/>
</dbReference>
<evidence type="ECO:0000256" key="2">
    <source>
        <dbReference type="ARBA" id="ARBA00023015"/>
    </source>
</evidence>
<keyword evidence="7" id="KW-0240">DNA-directed RNA polymerase</keyword>